<comment type="caution">
    <text evidence="1">The sequence shown here is derived from an EMBL/GenBank/DDBJ whole genome shotgun (WGS) entry which is preliminary data.</text>
</comment>
<proteinExistence type="predicted"/>
<dbReference type="AlphaFoldDB" id="A0A2N6VJS4"/>
<organism evidence="1 2">
    <name type="scientific">Brevibacterium paucivorans</name>
    <dbReference type="NCBI Taxonomy" id="170994"/>
    <lineage>
        <taxon>Bacteria</taxon>
        <taxon>Bacillati</taxon>
        <taxon>Actinomycetota</taxon>
        <taxon>Actinomycetes</taxon>
        <taxon>Micrococcales</taxon>
        <taxon>Brevibacteriaceae</taxon>
        <taxon>Brevibacterium</taxon>
    </lineage>
</organism>
<feature type="non-terminal residue" evidence="1">
    <location>
        <position position="43"/>
    </location>
</feature>
<name>A0A2N6VJS4_9MICO</name>
<dbReference type="NCBIfam" id="TIGR03769">
    <property type="entry name" value="P_ac_wall_RPT"/>
    <property type="match status" value="1"/>
</dbReference>
<sequence length="43" mass="4710">NWTFTKPGVYRLVFSAEATVGGKKTADEKEYVFAVGQSGIDEL</sequence>
<evidence type="ECO:0000313" key="2">
    <source>
        <dbReference type="Proteomes" id="UP000235598"/>
    </source>
</evidence>
<accession>A0A2N6VJS4</accession>
<gene>
    <name evidence="1" type="ORF">CJ199_12640</name>
</gene>
<feature type="non-terminal residue" evidence="1">
    <location>
        <position position="1"/>
    </location>
</feature>
<dbReference type="InterPro" id="IPR022435">
    <property type="entry name" value="Surface-anchored_actinobac"/>
</dbReference>
<reference evidence="1 2" key="1">
    <citation type="submission" date="2017-09" db="EMBL/GenBank/DDBJ databases">
        <title>Bacterial strain isolated from the female urinary microbiota.</title>
        <authorList>
            <person name="Thomas-White K."/>
            <person name="Kumar N."/>
            <person name="Forster S."/>
            <person name="Putonti C."/>
            <person name="Lawley T."/>
            <person name="Wolfe A.J."/>
        </authorList>
    </citation>
    <scope>NUCLEOTIDE SEQUENCE [LARGE SCALE GENOMIC DNA]</scope>
    <source>
        <strain evidence="1 2">UMB1301</strain>
    </source>
</reference>
<dbReference type="EMBL" id="PNHK01000145">
    <property type="protein sequence ID" value="PMD04337.1"/>
    <property type="molecule type" value="Genomic_DNA"/>
</dbReference>
<protein>
    <submittedName>
        <fullName evidence="1">Uncharacterized protein</fullName>
    </submittedName>
</protein>
<dbReference type="RefSeq" id="WP_180965446.1">
    <property type="nucleotide sequence ID" value="NZ_PNHK01000145.1"/>
</dbReference>
<dbReference type="Proteomes" id="UP000235598">
    <property type="component" value="Unassembled WGS sequence"/>
</dbReference>
<evidence type="ECO:0000313" key="1">
    <source>
        <dbReference type="EMBL" id="PMD04337.1"/>
    </source>
</evidence>